<evidence type="ECO:0000313" key="3">
    <source>
        <dbReference type="EMBL" id="MBB6455319.1"/>
    </source>
</evidence>
<dbReference type="Proteomes" id="UP000581688">
    <property type="component" value="Unassembled WGS sequence"/>
</dbReference>
<dbReference type="PRINTS" id="PR00111">
    <property type="entry name" value="ABHYDROLASE"/>
</dbReference>
<proteinExistence type="predicted"/>
<accession>A0A841Q9G0</accession>
<dbReference type="InterPro" id="IPR000073">
    <property type="entry name" value="AB_hydrolase_1"/>
</dbReference>
<dbReference type="SUPFAM" id="SSF53474">
    <property type="entry name" value="alpha/beta-Hydrolases"/>
    <property type="match status" value="1"/>
</dbReference>
<dbReference type="GO" id="GO:0016020">
    <property type="term" value="C:membrane"/>
    <property type="evidence" value="ECO:0007669"/>
    <property type="project" value="TreeGrafter"/>
</dbReference>
<dbReference type="InterPro" id="IPR029058">
    <property type="entry name" value="AB_hydrolase_fold"/>
</dbReference>
<name>A0A841Q9G0_9BACI</name>
<keyword evidence="1" id="KW-0378">Hydrolase</keyword>
<dbReference type="EMBL" id="JACHGH010000018">
    <property type="protein sequence ID" value="MBB6455319.1"/>
    <property type="molecule type" value="Genomic_DNA"/>
</dbReference>
<evidence type="ECO:0000313" key="4">
    <source>
        <dbReference type="Proteomes" id="UP000581688"/>
    </source>
</evidence>
<dbReference type="RefSeq" id="WP_174497791.1">
    <property type="nucleotide sequence ID" value="NZ_CADDWK010000019.1"/>
</dbReference>
<gene>
    <name evidence="3" type="ORF">HNQ94_003819</name>
</gene>
<feature type="domain" description="AB hydrolase-1" evidence="2">
    <location>
        <begin position="179"/>
        <end position="243"/>
    </location>
</feature>
<protein>
    <submittedName>
        <fullName evidence="3">Pimeloyl-ACP methyl ester carboxylesterase</fullName>
    </submittedName>
</protein>
<sequence>MFVKAGGHLIHAVSFGNGEGKTPFVAHGGWTGSWELWEQPLEVLSQSRRCIAIDHLGSGESPIPKGTVITLDMLVENLRQVLDQLEIQECILAGESSGSKVVLQFALKYPNRVKGLVLVDGFGFAFPKEAIQMTIDQLEQDYHGYIDAFVDLCLPNGEAHIKRWGKNILLRASKEDAIELLKINATVDLTPQLKNIHVPTLIVHGQNDALVPVVTAEQIATEIPGAELVVIPDAGHVPTISHPIATTIEIKRFLSTISE</sequence>
<dbReference type="AlphaFoldDB" id="A0A841Q9G0"/>
<dbReference type="Pfam" id="PF00561">
    <property type="entry name" value="Abhydrolase_1"/>
    <property type="match status" value="2"/>
</dbReference>
<dbReference type="PANTHER" id="PTHR43798">
    <property type="entry name" value="MONOACYLGLYCEROL LIPASE"/>
    <property type="match status" value="1"/>
</dbReference>
<comment type="caution">
    <text evidence="3">The sequence shown here is derived from an EMBL/GenBank/DDBJ whole genome shotgun (WGS) entry which is preliminary data.</text>
</comment>
<dbReference type="Gene3D" id="3.40.50.1820">
    <property type="entry name" value="alpha/beta hydrolase"/>
    <property type="match status" value="1"/>
</dbReference>
<keyword evidence="4" id="KW-1185">Reference proteome</keyword>
<organism evidence="3 4">
    <name type="scientific">Salirhabdus euzebyi</name>
    <dbReference type="NCBI Taxonomy" id="394506"/>
    <lineage>
        <taxon>Bacteria</taxon>
        <taxon>Bacillati</taxon>
        <taxon>Bacillota</taxon>
        <taxon>Bacilli</taxon>
        <taxon>Bacillales</taxon>
        <taxon>Bacillaceae</taxon>
        <taxon>Salirhabdus</taxon>
    </lineage>
</organism>
<dbReference type="InterPro" id="IPR050266">
    <property type="entry name" value="AB_hydrolase_sf"/>
</dbReference>
<evidence type="ECO:0000259" key="2">
    <source>
        <dbReference type="Pfam" id="PF00561"/>
    </source>
</evidence>
<feature type="domain" description="AB hydrolase-1" evidence="2">
    <location>
        <begin position="23"/>
        <end position="156"/>
    </location>
</feature>
<dbReference type="PANTHER" id="PTHR43798:SF31">
    <property type="entry name" value="AB HYDROLASE SUPERFAMILY PROTEIN YCLE"/>
    <property type="match status" value="1"/>
</dbReference>
<evidence type="ECO:0000256" key="1">
    <source>
        <dbReference type="ARBA" id="ARBA00022801"/>
    </source>
</evidence>
<reference evidence="3 4" key="1">
    <citation type="submission" date="2020-08" db="EMBL/GenBank/DDBJ databases">
        <title>Genomic Encyclopedia of Type Strains, Phase IV (KMG-IV): sequencing the most valuable type-strain genomes for metagenomic binning, comparative biology and taxonomic classification.</title>
        <authorList>
            <person name="Goeker M."/>
        </authorList>
    </citation>
    <scope>NUCLEOTIDE SEQUENCE [LARGE SCALE GENOMIC DNA]</scope>
    <source>
        <strain evidence="3 4">DSM 19612</strain>
    </source>
</reference>
<dbReference type="GO" id="GO:0016787">
    <property type="term" value="F:hydrolase activity"/>
    <property type="evidence" value="ECO:0007669"/>
    <property type="project" value="UniProtKB-KW"/>
</dbReference>